<dbReference type="OrthoDB" id="9776369at2"/>
<dbReference type="CDD" id="cd03224">
    <property type="entry name" value="ABC_TM1139_LivF_branched"/>
    <property type="match status" value="1"/>
</dbReference>
<dbReference type="InterPro" id="IPR027417">
    <property type="entry name" value="P-loop_NTPase"/>
</dbReference>
<dbReference type="GO" id="GO:0015658">
    <property type="term" value="F:branched-chain amino acid transmembrane transporter activity"/>
    <property type="evidence" value="ECO:0007669"/>
    <property type="project" value="InterPro"/>
</dbReference>
<dbReference type="AlphaFoldDB" id="A0A1N7H570"/>
<keyword evidence="9" id="KW-1185">Reference proteome</keyword>
<dbReference type="PANTHER" id="PTHR43820:SF4">
    <property type="entry name" value="HIGH-AFFINITY BRANCHED-CHAIN AMINO ACID TRANSPORT ATP-BINDING PROTEIN LIVF"/>
    <property type="match status" value="1"/>
</dbReference>
<gene>
    <name evidence="8" type="ORF">SAMN05445060_3522</name>
</gene>
<evidence type="ECO:0000256" key="4">
    <source>
        <dbReference type="ARBA" id="ARBA00022840"/>
    </source>
</evidence>
<dbReference type="InterPro" id="IPR030660">
    <property type="entry name" value="ABC_branched_ATPase_LivF/BraG"/>
</dbReference>
<evidence type="ECO:0000256" key="2">
    <source>
        <dbReference type="ARBA" id="ARBA00022448"/>
    </source>
</evidence>
<evidence type="ECO:0000256" key="5">
    <source>
        <dbReference type="ARBA" id="ARBA00022970"/>
    </source>
</evidence>
<feature type="domain" description="ABC transporter" evidence="7">
    <location>
        <begin position="28"/>
        <end position="262"/>
    </location>
</feature>
<dbReference type="PANTHER" id="PTHR43820">
    <property type="entry name" value="HIGH-AFFINITY BRANCHED-CHAIN AMINO ACID TRANSPORT ATP-BINDING PROTEIN LIVF"/>
    <property type="match status" value="1"/>
</dbReference>
<dbReference type="Pfam" id="PF00005">
    <property type="entry name" value="ABC_tran"/>
    <property type="match status" value="1"/>
</dbReference>
<keyword evidence="3" id="KW-0547">Nucleotide-binding</keyword>
<dbReference type="Proteomes" id="UP000186218">
    <property type="component" value="Unassembled WGS sequence"/>
</dbReference>
<proteinExistence type="inferred from homology"/>
<evidence type="ECO:0000313" key="9">
    <source>
        <dbReference type="Proteomes" id="UP000186218"/>
    </source>
</evidence>
<evidence type="ECO:0000256" key="1">
    <source>
        <dbReference type="ARBA" id="ARBA00005417"/>
    </source>
</evidence>
<dbReference type="PIRSF" id="PIRSF039137">
    <property type="entry name" value="ABC_branched_ATPase"/>
    <property type="match status" value="1"/>
</dbReference>
<comment type="similarity">
    <text evidence="1">Belongs to the ABC transporter superfamily.</text>
</comment>
<dbReference type="SMART" id="SM00382">
    <property type="entry name" value="AAA"/>
    <property type="match status" value="1"/>
</dbReference>
<evidence type="ECO:0000256" key="6">
    <source>
        <dbReference type="SAM" id="MobiDB-lite"/>
    </source>
</evidence>
<dbReference type="GO" id="GO:0015807">
    <property type="term" value="P:L-amino acid transport"/>
    <property type="evidence" value="ECO:0007669"/>
    <property type="project" value="TreeGrafter"/>
</dbReference>
<dbReference type="GO" id="GO:0005524">
    <property type="term" value="F:ATP binding"/>
    <property type="evidence" value="ECO:0007669"/>
    <property type="project" value="UniProtKB-KW"/>
</dbReference>
<dbReference type="GO" id="GO:0016887">
    <property type="term" value="F:ATP hydrolysis activity"/>
    <property type="evidence" value="ECO:0007669"/>
    <property type="project" value="InterPro"/>
</dbReference>
<accession>A0A1N7H570</accession>
<dbReference type="InterPro" id="IPR017871">
    <property type="entry name" value="ABC_transporter-like_CS"/>
</dbReference>
<dbReference type="InterPro" id="IPR003593">
    <property type="entry name" value="AAA+_ATPase"/>
</dbReference>
<dbReference type="InterPro" id="IPR052156">
    <property type="entry name" value="BCAA_Transport_ATP-bd_LivF"/>
</dbReference>
<keyword evidence="2" id="KW-0813">Transport</keyword>
<dbReference type="PROSITE" id="PS00211">
    <property type="entry name" value="ABC_TRANSPORTER_1"/>
    <property type="match status" value="1"/>
</dbReference>
<dbReference type="EMBL" id="FTNT01000012">
    <property type="protein sequence ID" value="SIS20004.1"/>
    <property type="molecule type" value="Genomic_DNA"/>
</dbReference>
<dbReference type="Gene3D" id="3.40.50.300">
    <property type="entry name" value="P-loop containing nucleotide triphosphate hydrolases"/>
    <property type="match status" value="1"/>
</dbReference>
<feature type="region of interest" description="Disordered" evidence="6">
    <location>
        <begin position="1"/>
        <end position="24"/>
    </location>
</feature>
<evidence type="ECO:0000256" key="3">
    <source>
        <dbReference type="ARBA" id="ARBA00022741"/>
    </source>
</evidence>
<protein>
    <submittedName>
        <fullName evidence="8">Amino acid/amide ABC transporter ATP-binding protein 2, HAAT family</fullName>
    </submittedName>
</protein>
<organism evidence="8 9">
    <name type="scientific">Williamsia sterculiae</name>
    <dbReference type="NCBI Taxonomy" id="1344003"/>
    <lineage>
        <taxon>Bacteria</taxon>
        <taxon>Bacillati</taxon>
        <taxon>Actinomycetota</taxon>
        <taxon>Actinomycetes</taxon>
        <taxon>Mycobacteriales</taxon>
        <taxon>Nocardiaceae</taxon>
        <taxon>Williamsia</taxon>
    </lineage>
</organism>
<dbReference type="PROSITE" id="PS50893">
    <property type="entry name" value="ABC_TRANSPORTER_2"/>
    <property type="match status" value="1"/>
</dbReference>
<reference evidence="8 9" key="1">
    <citation type="submission" date="2017-01" db="EMBL/GenBank/DDBJ databases">
        <authorList>
            <person name="Mah S.A."/>
            <person name="Swanson W.J."/>
            <person name="Moy G.W."/>
            <person name="Vacquier V.D."/>
        </authorList>
    </citation>
    <scope>NUCLEOTIDE SEQUENCE [LARGE SCALE GENOMIC DNA]</scope>
    <source>
        <strain evidence="8 9">CPCC 203464</strain>
    </source>
</reference>
<keyword evidence="4 8" id="KW-0067">ATP-binding</keyword>
<sequence length="263" mass="28393">MRSPSFGKRRDVRTGSADATPASGTPVLQIRDMVIHYGRIEALHGISLTVDAGELVTLLGANGAGKSTTMRGISGLKQLTSGSIEFLGQDITRMPAAKRVIEGIVQVPEGRRVFPGMTVAENLDMGCYGRKFGSRAEQKTTVDYVYELFPRLAERRSQLGGTMSGGEQQMLAIGRALMARPKLLLLDEPSMGLAPMVIQQIFRIIATINEQGTTILLVEQNAQQALSRSDRGYVLETGTITREGPGKELLADDAVREAYLGVA</sequence>
<name>A0A1N7H570_9NOCA</name>
<dbReference type="STRING" id="1344003.SAMN05445060_3522"/>
<dbReference type="InterPro" id="IPR003439">
    <property type="entry name" value="ABC_transporter-like_ATP-bd"/>
</dbReference>
<dbReference type="SUPFAM" id="SSF52540">
    <property type="entry name" value="P-loop containing nucleoside triphosphate hydrolases"/>
    <property type="match status" value="1"/>
</dbReference>
<keyword evidence="5" id="KW-0029">Amino-acid transport</keyword>
<evidence type="ECO:0000313" key="8">
    <source>
        <dbReference type="EMBL" id="SIS20004.1"/>
    </source>
</evidence>
<evidence type="ECO:0000259" key="7">
    <source>
        <dbReference type="PROSITE" id="PS50893"/>
    </source>
</evidence>